<sequence>MTPPPSTPISRWYLALALAGLVGTWFFNLRYFLSGGSVAPERFWADAMVNPLTSAITVDVYLSALVFAVWVWRETAPLSRWRSLAWIALCFCIGLAVALPLYLACRDHAAAPRR</sequence>
<keyword evidence="1" id="KW-0472">Membrane</keyword>
<dbReference type="RefSeq" id="WP_382172248.1">
    <property type="nucleotide sequence ID" value="NZ_JBHRXX010000002.1"/>
</dbReference>
<proteinExistence type="predicted"/>
<feature type="transmembrane region" description="Helical" evidence="1">
    <location>
        <begin position="52"/>
        <end position="72"/>
    </location>
</feature>
<keyword evidence="3" id="KW-1185">Reference proteome</keyword>
<feature type="transmembrane region" description="Helical" evidence="1">
    <location>
        <begin position="12"/>
        <end position="31"/>
    </location>
</feature>
<gene>
    <name evidence="2" type="ORF">ACFOPI_06435</name>
</gene>
<keyword evidence="1" id="KW-0812">Transmembrane</keyword>
<evidence type="ECO:0000313" key="2">
    <source>
        <dbReference type="EMBL" id="MFC3683224.1"/>
    </source>
</evidence>
<evidence type="ECO:0000313" key="3">
    <source>
        <dbReference type="Proteomes" id="UP001595729"/>
    </source>
</evidence>
<reference evidence="3" key="1">
    <citation type="journal article" date="2019" name="Int. J. Syst. Evol. Microbiol.">
        <title>The Global Catalogue of Microorganisms (GCM) 10K type strain sequencing project: providing services to taxonomists for standard genome sequencing and annotation.</title>
        <authorList>
            <consortium name="The Broad Institute Genomics Platform"/>
            <consortium name="The Broad Institute Genome Sequencing Center for Infectious Disease"/>
            <person name="Wu L."/>
            <person name="Ma J."/>
        </authorList>
    </citation>
    <scope>NUCLEOTIDE SEQUENCE [LARGE SCALE GENOMIC DNA]</scope>
    <source>
        <strain evidence="3">KCTC 42501</strain>
    </source>
</reference>
<dbReference type="Proteomes" id="UP001595729">
    <property type="component" value="Unassembled WGS sequence"/>
</dbReference>
<feature type="transmembrane region" description="Helical" evidence="1">
    <location>
        <begin position="84"/>
        <end position="105"/>
    </location>
</feature>
<evidence type="ECO:0000256" key="1">
    <source>
        <dbReference type="SAM" id="Phobius"/>
    </source>
</evidence>
<comment type="caution">
    <text evidence="2">The sequence shown here is derived from an EMBL/GenBank/DDBJ whole genome shotgun (WGS) entry which is preliminary data.</text>
</comment>
<name>A0ABV7W1D3_9BURK</name>
<accession>A0ABV7W1D3</accession>
<protein>
    <submittedName>
        <fullName evidence="2">DUF2834 domain-containing protein</fullName>
    </submittedName>
</protein>
<dbReference type="EMBL" id="JBHRXX010000002">
    <property type="protein sequence ID" value="MFC3683224.1"/>
    <property type="molecule type" value="Genomic_DNA"/>
</dbReference>
<dbReference type="InterPro" id="IPR021362">
    <property type="entry name" value="DUF2834"/>
</dbReference>
<keyword evidence="1" id="KW-1133">Transmembrane helix</keyword>
<organism evidence="2 3">
    <name type="scientific">Hydrogenophaga luteola</name>
    <dbReference type="NCBI Taxonomy" id="1591122"/>
    <lineage>
        <taxon>Bacteria</taxon>
        <taxon>Pseudomonadati</taxon>
        <taxon>Pseudomonadota</taxon>
        <taxon>Betaproteobacteria</taxon>
        <taxon>Burkholderiales</taxon>
        <taxon>Comamonadaceae</taxon>
        <taxon>Hydrogenophaga</taxon>
    </lineage>
</organism>
<dbReference type="Pfam" id="PF11196">
    <property type="entry name" value="DUF2834"/>
    <property type="match status" value="1"/>
</dbReference>